<dbReference type="Proteomes" id="UP000887579">
    <property type="component" value="Unplaced"/>
</dbReference>
<sequence>MYGNESDTTEDDPTSASIKLAAPKPAITIQNVPTPNLPPPSPPPPEEPLAPQPAVTSKVVVPPPRTIPIGNNPESLPPVNQRAIITSSELNEMMAENSSSDQSQIGLDTDDLDDSALEVEGTNFVVVFKFDAEQTGDLNVEIGDEVTLIATRSDGWWRCRKQQTGEVGLLPKNVLQHLSPRPAAAAAASIPINTRSAEQSSSRIQTRNSNETSLQQPPPHSSTFLPEPPQHIIDSQMKKISEATEPPSSAKSMPSMSTLEKRRKSQASATKDARLTAKEKDETQRKGMEHLKISSAKNDHYGLVCHLFPRLSESNLYFHDIYWHWNHSQKTFKIRKRKVRVCKLFKVHAIGPEEYLNGFEVNFFLFDKRTSIGRQIVSNIYTANVKVETANSFTLFRHVPNPFVLRSNYNLPEVLLKAQVFHKGDFIGSADVGLLNENGNVVQNGKQFLHVKMDNQLDEPTSCRLVIQISDIPTSSVSNVDCLPDVLLYDESYVGIFAAYRNLLADYLARRPNPGSAYINDPVLATFPYAACHDFLMKLLIEEVEKQKIIQKDDHNAFRKVYLETIMPLILTLNYGNNEEQEKAMIEKYKSSLKRNTAAIEHLSMTKARPTDPFNFVVDLASEHALD</sequence>
<organism evidence="1 2">
    <name type="scientific">Panagrolaimus sp. ES5</name>
    <dbReference type="NCBI Taxonomy" id="591445"/>
    <lineage>
        <taxon>Eukaryota</taxon>
        <taxon>Metazoa</taxon>
        <taxon>Ecdysozoa</taxon>
        <taxon>Nematoda</taxon>
        <taxon>Chromadorea</taxon>
        <taxon>Rhabditida</taxon>
        <taxon>Tylenchina</taxon>
        <taxon>Panagrolaimomorpha</taxon>
        <taxon>Panagrolaimoidea</taxon>
        <taxon>Panagrolaimidae</taxon>
        <taxon>Panagrolaimus</taxon>
    </lineage>
</organism>
<dbReference type="WBParaSite" id="ES5_v2.g16268.t1">
    <property type="protein sequence ID" value="ES5_v2.g16268.t1"/>
    <property type="gene ID" value="ES5_v2.g16268"/>
</dbReference>
<proteinExistence type="predicted"/>
<evidence type="ECO:0000313" key="1">
    <source>
        <dbReference type="Proteomes" id="UP000887579"/>
    </source>
</evidence>
<protein>
    <submittedName>
        <fullName evidence="2">SH3 domain-containing protein</fullName>
    </submittedName>
</protein>
<evidence type="ECO:0000313" key="2">
    <source>
        <dbReference type="WBParaSite" id="ES5_v2.g16268.t1"/>
    </source>
</evidence>
<reference evidence="2" key="1">
    <citation type="submission" date="2022-11" db="UniProtKB">
        <authorList>
            <consortium name="WormBaseParasite"/>
        </authorList>
    </citation>
    <scope>IDENTIFICATION</scope>
</reference>
<name>A0AC34FFY0_9BILA</name>
<accession>A0AC34FFY0</accession>